<proteinExistence type="predicted"/>
<feature type="domain" description="Reverse transcriptase" evidence="1">
    <location>
        <begin position="1"/>
        <end position="156"/>
    </location>
</feature>
<dbReference type="InterPro" id="IPR000477">
    <property type="entry name" value="RT_dom"/>
</dbReference>
<dbReference type="OrthoDB" id="6625104at2759"/>
<evidence type="ECO:0000313" key="2">
    <source>
        <dbReference type="EMBL" id="MBY81729.1"/>
    </source>
</evidence>
<dbReference type="Gene3D" id="3.30.70.270">
    <property type="match status" value="1"/>
</dbReference>
<accession>A0A2S2QVD8</accession>
<protein>
    <submittedName>
        <fullName evidence="2">Retrovirus-related Pol polyprotein from type-1 retrotransposable element R2</fullName>
    </submittedName>
</protein>
<dbReference type="InterPro" id="IPR043502">
    <property type="entry name" value="DNA/RNA_pol_sf"/>
</dbReference>
<gene>
    <name evidence="2" type="primary">PO21_7</name>
    <name evidence="2" type="ORF">g.33666</name>
</gene>
<dbReference type="Pfam" id="PF00078">
    <property type="entry name" value="RVT_1"/>
    <property type="match status" value="1"/>
</dbReference>
<evidence type="ECO:0000259" key="1">
    <source>
        <dbReference type="PROSITE" id="PS50878"/>
    </source>
</evidence>
<dbReference type="PANTHER" id="PTHR47027">
    <property type="entry name" value="REVERSE TRANSCRIPTASE DOMAIN-CONTAINING PROTEIN"/>
    <property type="match status" value="1"/>
</dbReference>
<name>A0A2S2QVD8_9HEMI</name>
<dbReference type="EMBL" id="GGMS01012526">
    <property type="protein sequence ID" value="MBY81729.1"/>
    <property type="molecule type" value="Transcribed_RNA"/>
</dbReference>
<dbReference type="PANTHER" id="PTHR47027:SF20">
    <property type="entry name" value="REVERSE TRANSCRIPTASE-LIKE PROTEIN WITH RNA-DIRECTED DNA POLYMERASE DOMAIN"/>
    <property type="match status" value="1"/>
</dbReference>
<sequence length="180" mass="20381">MKEFSFPKKLVNLVEATLKYTEIKVKTANRASEPIRVTTGLRQGDALSPVLFNLVLEKVVREANVTGGFLLGQTTVSLLAYADDIVILGNNVEEVKSSCRKLMETVGKVSLQINDEKTEYIIVNRREVNYRQDEIMEVGNHSFKRVSYINYLGSVLTNDNNIKVEINTRLKKGIRKSTER</sequence>
<dbReference type="GO" id="GO:0071897">
    <property type="term" value="P:DNA biosynthetic process"/>
    <property type="evidence" value="ECO:0007669"/>
    <property type="project" value="UniProtKB-ARBA"/>
</dbReference>
<dbReference type="SUPFAM" id="SSF56672">
    <property type="entry name" value="DNA/RNA polymerases"/>
    <property type="match status" value="1"/>
</dbReference>
<dbReference type="AlphaFoldDB" id="A0A2S2QVD8"/>
<reference evidence="2" key="1">
    <citation type="submission" date="2018-04" db="EMBL/GenBank/DDBJ databases">
        <title>Transcriptome assembly of Sipha flava.</title>
        <authorList>
            <person name="Scully E.D."/>
            <person name="Geib S.M."/>
            <person name="Palmer N.A."/>
            <person name="Koch K."/>
            <person name="Bradshaw J."/>
            <person name="Heng-Moss T."/>
            <person name="Sarath G."/>
        </authorList>
    </citation>
    <scope>NUCLEOTIDE SEQUENCE</scope>
</reference>
<organism evidence="2">
    <name type="scientific">Sipha flava</name>
    <name type="common">yellow sugarcane aphid</name>
    <dbReference type="NCBI Taxonomy" id="143950"/>
    <lineage>
        <taxon>Eukaryota</taxon>
        <taxon>Metazoa</taxon>
        <taxon>Ecdysozoa</taxon>
        <taxon>Arthropoda</taxon>
        <taxon>Hexapoda</taxon>
        <taxon>Insecta</taxon>
        <taxon>Pterygota</taxon>
        <taxon>Neoptera</taxon>
        <taxon>Paraneoptera</taxon>
        <taxon>Hemiptera</taxon>
        <taxon>Sternorrhyncha</taxon>
        <taxon>Aphidomorpha</taxon>
        <taxon>Aphidoidea</taxon>
        <taxon>Aphididae</taxon>
        <taxon>Sipha</taxon>
    </lineage>
</organism>
<dbReference type="PROSITE" id="PS50878">
    <property type="entry name" value="RT_POL"/>
    <property type="match status" value="1"/>
</dbReference>
<dbReference type="InterPro" id="IPR043128">
    <property type="entry name" value="Rev_trsase/Diguanyl_cyclase"/>
</dbReference>